<protein>
    <recommendedName>
        <fullName evidence="3">Sigma-70, region 4</fullName>
    </recommendedName>
</protein>
<evidence type="ECO:0000313" key="2">
    <source>
        <dbReference type="Proteomes" id="UP001500902"/>
    </source>
</evidence>
<gene>
    <name evidence="1" type="ORF">GCM10022224_098390</name>
</gene>
<evidence type="ECO:0000313" key="1">
    <source>
        <dbReference type="EMBL" id="GAA3717055.1"/>
    </source>
</evidence>
<keyword evidence="2" id="KW-1185">Reference proteome</keyword>
<dbReference type="EMBL" id="BAAAZP010000237">
    <property type="protein sequence ID" value="GAA3717055.1"/>
    <property type="molecule type" value="Genomic_DNA"/>
</dbReference>
<evidence type="ECO:0008006" key="3">
    <source>
        <dbReference type="Google" id="ProtNLM"/>
    </source>
</evidence>
<dbReference type="Proteomes" id="UP001500902">
    <property type="component" value="Unassembled WGS sequence"/>
</dbReference>
<name>A0ABP7EDL3_9ACTN</name>
<organism evidence="1 2">
    <name type="scientific">Nonomuraea antimicrobica</name>
    <dbReference type="NCBI Taxonomy" id="561173"/>
    <lineage>
        <taxon>Bacteria</taxon>
        <taxon>Bacillati</taxon>
        <taxon>Actinomycetota</taxon>
        <taxon>Actinomycetes</taxon>
        <taxon>Streptosporangiales</taxon>
        <taxon>Streptosporangiaceae</taxon>
        <taxon>Nonomuraea</taxon>
    </lineage>
</organism>
<comment type="caution">
    <text evidence="1">The sequence shown here is derived from an EMBL/GenBank/DDBJ whole genome shotgun (WGS) entry which is preliminary data.</text>
</comment>
<dbReference type="RefSeq" id="WP_344896078.1">
    <property type="nucleotide sequence ID" value="NZ_BAAAZP010000237.1"/>
</dbReference>
<proteinExistence type="predicted"/>
<sequence>MPARWLHRRWITPANPQGVLVHGRTLRELQASAQQALALRLDTPTAPPVQLRPQSAELDALAEARQRHDAALRLAVQTLRDERTSWTDIAQACNVSIADAQAALEQELACRLSSRSARSGPSR</sequence>
<reference evidence="2" key="1">
    <citation type="journal article" date="2019" name="Int. J. Syst. Evol. Microbiol.">
        <title>The Global Catalogue of Microorganisms (GCM) 10K type strain sequencing project: providing services to taxonomists for standard genome sequencing and annotation.</title>
        <authorList>
            <consortium name="The Broad Institute Genomics Platform"/>
            <consortium name="The Broad Institute Genome Sequencing Center for Infectious Disease"/>
            <person name="Wu L."/>
            <person name="Ma J."/>
        </authorList>
    </citation>
    <scope>NUCLEOTIDE SEQUENCE [LARGE SCALE GENOMIC DNA]</scope>
    <source>
        <strain evidence="2">JCM 16904</strain>
    </source>
</reference>
<accession>A0ABP7EDL3</accession>